<keyword evidence="1" id="KW-0812">Transmembrane</keyword>
<dbReference type="AlphaFoldDB" id="A0A1Q2C6M7"/>
<dbReference type="OrthoDB" id="2074103at2"/>
<evidence type="ECO:0000256" key="1">
    <source>
        <dbReference type="SAM" id="Phobius"/>
    </source>
</evidence>
<sequence length="384" mass="43495">MIDMRKILKKTATLMMTAVIGVSMSCPKMIVYAGQRMQMQERYTTPKEWNYTEITAYQFGSTDKFEDYLQTGGTHLYNDKFQEKDHMVKITVADSGYFTIATQTDGNRSQKINLYDSTKEKVLAQTTSDGDLEYGRLAKAGEVFYLQMPEKIDKIFVTTGVIKDGFGSMKASDTYYESGTGSTTYHPFSIKKRSAVEFNISAIDRNSEITYAHIEKKENGQWKRIDDTVKIKPASYDDDFVHGLTKGEYRLAIKAPTTQLNAVSYTSSSKSKKVAYKKSKAKKIKLDGQTSNIYTTGEKTSRWYKISITSTKKKRILNLGKNTVSGGYKFTIYKKGKKKAIKTIKVTGNANAKTAKMPKKKGTYYIRISKLTKKTNGTYEIGYY</sequence>
<dbReference type="Proteomes" id="UP000188159">
    <property type="component" value="Chromosome"/>
</dbReference>
<reference evidence="2 3" key="1">
    <citation type="journal article" date="2016" name="Sci. Rep.">
        <title>Accelerated dysbiosis of gut microbiota during aggravation of DSS-induced colitis by a butyrate-producing bacterium.</title>
        <authorList>
            <person name="Zhang Q."/>
            <person name="Wu Y."/>
            <person name="Wang J."/>
            <person name="Wu G."/>
            <person name="Long W."/>
            <person name="Xue Z."/>
            <person name="Wang L."/>
            <person name="Zhang X."/>
            <person name="Pang X."/>
            <person name="Zhao Y."/>
            <person name="Zhao L."/>
            <person name="Zhang C."/>
        </authorList>
    </citation>
    <scope>NUCLEOTIDE SEQUENCE [LARGE SCALE GENOMIC DNA]</scope>
    <source>
        <strain evidence="2 3">BPB5</strain>
    </source>
</reference>
<gene>
    <name evidence="2" type="ORF">DO83_07145</name>
</gene>
<feature type="transmembrane region" description="Helical" evidence="1">
    <location>
        <begin position="12"/>
        <end position="34"/>
    </location>
</feature>
<organism evidence="2 3">
    <name type="scientific">Anaerostipes hadrus</name>
    <dbReference type="NCBI Taxonomy" id="649756"/>
    <lineage>
        <taxon>Bacteria</taxon>
        <taxon>Bacillati</taxon>
        <taxon>Bacillota</taxon>
        <taxon>Clostridia</taxon>
        <taxon>Lachnospirales</taxon>
        <taxon>Lachnospiraceae</taxon>
        <taxon>Anaerostipes</taxon>
    </lineage>
</organism>
<dbReference type="Gene3D" id="2.60.120.380">
    <property type="match status" value="1"/>
</dbReference>
<keyword evidence="1" id="KW-1133">Transmembrane helix</keyword>
<name>A0A1Q2C6M7_ANAHA</name>
<evidence type="ECO:0000313" key="2">
    <source>
        <dbReference type="EMBL" id="AQP39391.1"/>
    </source>
</evidence>
<protein>
    <submittedName>
        <fullName evidence="2">Uncharacterized protein</fullName>
    </submittedName>
</protein>
<proteinExistence type="predicted"/>
<dbReference type="PROSITE" id="PS51257">
    <property type="entry name" value="PROKAR_LIPOPROTEIN"/>
    <property type="match status" value="1"/>
</dbReference>
<evidence type="ECO:0000313" key="3">
    <source>
        <dbReference type="Proteomes" id="UP000188159"/>
    </source>
</evidence>
<dbReference type="EMBL" id="CP012098">
    <property type="protein sequence ID" value="AQP39391.1"/>
    <property type="molecule type" value="Genomic_DNA"/>
</dbReference>
<accession>A0A1Q2C6M7</accession>
<keyword evidence="1" id="KW-0472">Membrane</keyword>